<dbReference type="AlphaFoldDB" id="A0A2T0JXG3"/>
<keyword evidence="5" id="KW-0808">Transferase</keyword>
<keyword evidence="3" id="KW-0472">Membrane</keyword>
<accession>A0A2T0JXG3</accession>
<reference evidence="5 6" key="1">
    <citation type="submission" date="2018-03" db="EMBL/GenBank/DDBJ databases">
        <title>Genomic Encyclopedia of Archaeal and Bacterial Type Strains, Phase II (KMG-II): from individual species to whole genera.</title>
        <authorList>
            <person name="Goeker M."/>
        </authorList>
    </citation>
    <scope>NUCLEOTIDE SEQUENCE [LARGE SCALE GENOMIC DNA]</scope>
    <source>
        <strain evidence="5 6">DSM 43146</strain>
    </source>
</reference>
<sequence length="215" mass="23437">MRRSARVTDVVQRAIDVVVAGGALAAGSPLIAGVAVAVGAGLGRPVLFRQQRPGLNGRPFTLIKFRTMRDVDERGGLVTDAQRLTGLGRALRAWSLDELPTLWNVLRGDMSLVGPRPLLMQYLDVYTPEQARRHLVRPGITGLSQVSGRNGQTWEERLAMDVWYVDHRSLALNARILLRTLLTLLRRDGISAPGESTMPLFTGSPRARPEAGGDA</sequence>
<dbReference type="Pfam" id="PF02397">
    <property type="entry name" value="Bac_transf"/>
    <property type="match status" value="1"/>
</dbReference>
<gene>
    <name evidence="5" type="ORF">CLV67_12784</name>
</gene>
<dbReference type="PANTHER" id="PTHR30576:SF8">
    <property type="entry name" value="UNDECAPRENYL-PHOSPHATE GALACTOSE PHOSPHOTRANSFERASE"/>
    <property type="match status" value="1"/>
</dbReference>
<evidence type="ECO:0000259" key="4">
    <source>
        <dbReference type="Pfam" id="PF02397"/>
    </source>
</evidence>
<comment type="caution">
    <text evidence="5">The sequence shown here is derived from an EMBL/GenBank/DDBJ whole genome shotgun (WGS) entry which is preliminary data.</text>
</comment>
<evidence type="ECO:0000256" key="3">
    <source>
        <dbReference type="SAM" id="Phobius"/>
    </source>
</evidence>
<proteinExistence type="inferred from homology"/>
<comment type="similarity">
    <text evidence="1">Belongs to the bacterial sugar transferase family.</text>
</comment>
<feature type="transmembrane region" description="Helical" evidence="3">
    <location>
        <begin position="20"/>
        <end position="42"/>
    </location>
</feature>
<evidence type="ECO:0000313" key="5">
    <source>
        <dbReference type="EMBL" id="PRX12661.1"/>
    </source>
</evidence>
<feature type="domain" description="Bacterial sugar transferase" evidence="4">
    <location>
        <begin position="13"/>
        <end position="185"/>
    </location>
</feature>
<evidence type="ECO:0000256" key="1">
    <source>
        <dbReference type="ARBA" id="ARBA00006464"/>
    </source>
</evidence>
<protein>
    <submittedName>
        <fullName evidence="5">Lipopolysaccharide/colanic/teichoic acid biosynthesis glycosyltransferase</fullName>
    </submittedName>
</protein>
<organism evidence="5 6">
    <name type="scientific">Actinoplanes italicus</name>
    <dbReference type="NCBI Taxonomy" id="113567"/>
    <lineage>
        <taxon>Bacteria</taxon>
        <taxon>Bacillati</taxon>
        <taxon>Actinomycetota</taxon>
        <taxon>Actinomycetes</taxon>
        <taxon>Micromonosporales</taxon>
        <taxon>Micromonosporaceae</taxon>
        <taxon>Actinoplanes</taxon>
    </lineage>
</organism>
<keyword evidence="6" id="KW-1185">Reference proteome</keyword>
<dbReference type="PANTHER" id="PTHR30576">
    <property type="entry name" value="COLANIC BIOSYNTHESIS UDP-GLUCOSE LIPID CARRIER TRANSFERASE"/>
    <property type="match status" value="1"/>
</dbReference>
<name>A0A2T0JXG3_9ACTN</name>
<dbReference type="EMBL" id="PVMZ01000027">
    <property type="protein sequence ID" value="PRX12661.1"/>
    <property type="molecule type" value="Genomic_DNA"/>
</dbReference>
<evidence type="ECO:0000313" key="6">
    <source>
        <dbReference type="Proteomes" id="UP000239415"/>
    </source>
</evidence>
<feature type="region of interest" description="Disordered" evidence="2">
    <location>
        <begin position="195"/>
        <end position="215"/>
    </location>
</feature>
<dbReference type="GO" id="GO:0016780">
    <property type="term" value="F:phosphotransferase activity, for other substituted phosphate groups"/>
    <property type="evidence" value="ECO:0007669"/>
    <property type="project" value="TreeGrafter"/>
</dbReference>
<dbReference type="RefSeq" id="WP_275414975.1">
    <property type="nucleotide sequence ID" value="NZ_BOMO01000152.1"/>
</dbReference>
<evidence type="ECO:0000256" key="2">
    <source>
        <dbReference type="SAM" id="MobiDB-lite"/>
    </source>
</evidence>
<dbReference type="Proteomes" id="UP000239415">
    <property type="component" value="Unassembled WGS sequence"/>
</dbReference>
<dbReference type="InterPro" id="IPR003362">
    <property type="entry name" value="Bact_transf"/>
</dbReference>
<keyword evidence="3" id="KW-1133">Transmembrane helix</keyword>
<keyword evidence="3" id="KW-0812">Transmembrane</keyword>